<dbReference type="Gene3D" id="3.40.50.11500">
    <property type="match status" value="1"/>
</dbReference>
<dbReference type="GO" id="GO:0032483">
    <property type="term" value="P:regulation of Rab protein signal transduction"/>
    <property type="evidence" value="ECO:0007669"/>
    <property type="project" value="TreeGrafter"/>
</dbReference>
<evidence type="ECO:0000256" key="3">
    <source>
        <dbReference type="PROSITE-ProRule" id="PRU00708"/>
    </source>
</evidence>
<dbReference type="Ensembl" id="ENSEBUT00000027997.1">
    <property type="protein sequence ID" value="ENSEBUP00000027421.1"/>
    <property type="gene ID" value="ENSEBUG00000016802.1"/>
</dbReference>
<dbReference type="InterPro" id="IPR037516">
    <property type="entry name" value="Tripartite_DENN"/>
</dbReference>
<dbReference type="InterPro" id="IPR001194">
    <property type="entry name" value="cDENN_dom"/>
</dbReference>
<dbReference type="PROSITE" id="PS51498">
    <property type="entry name" value="MABP"/>
    <property type="match status" value="1"/>
</dbReference>
<dbReference type="OMA" id="YLRPIRC"/>
<dbReference type="Proteomes" id="UP000694388">
    <property type="component" value="Unplaced"/>
</dbReference>
<dbReference type="InterPro" id="IPR023341">
    <property type="entry name" value="MABP"/>
</dbReference>
<dbReference type="PROSITE" id="PS51375">
    <property type="entry name" value="PPR"/>
    <property type="match status" value="1"/>
</dbReference>
<evidence type="ECO:0000259" key="6">
    <source>
        <dbReference type="PROSITE" id="PS51498"/>
    </source>
</evidence>
<feature type="domain" description="MABP" evidence="6">
    <location>
        <begin position="42"/>
        <end position="201"/>
    </location>
</feature>
<dbReference type="SMART" id="SM00800">
    <property type="entry name" value="uDENN"/>
    <property type="match status" value="1"/>
</dbReference>
<reference evidence="7" key="1">
    <citation type="submission" date="2025-05" db="UniProtKB">
        <authorList>
            <consortium name="Ensembl"/>
        </authorList>
    </citation>
    <scope>IDENTIFICATION</scope>
</reference>
<dbReference type="GO" id="GO:0031410">
    <property type="term" value="C:cytoplasmic vesicle"/>
    <property type="evidence" value="ECO:0007669"/>
    <property type="project" value="TreeGrafter"/>
</dbReference>
<sequence>MVEERGPRVADYFVVAGLTDVSLPLDEDAHSGDGGQRSPKAKAPITDIAVIIKSSGEEVPEGFTCVESTPTGILADLNHGSIKSPQLFICYRRGRNKPPLIDLGVLYEWKDRLRPGCEVVETTPYGRSANVNNSSTATQRILLTYRRAHELSAQNALAVTDVCIIIGSKGESAPHTFCRLERSLNSGMWGSDVYLCYKKSVAKANTIAYEAGLLSRYPINDYEFFPLPPTVPLFCLPMGATIECWPADTNFPLPVFSTFVLTAASGEKVYGAAIQFYELFPSERLTDRQRAQLGMLGVLDHQPIQNKVAHGNKSICLLSRWPFFEAFRKLLLFLYRLSVSGPNLIPIEMHIYHFMHNVPFPSSQRPRIMVQLSSHDSLMLSQPVLTPLPLCGASFSSLLLNLGPENAVLLLLSALLESKVLIHSLRPAIQTSIAEALVSLIFPFHWQCPYIPLCPLSLADVLSAPCPFIVGIDSRYFDLYDPPADVLSVDVDTNTIYQSDEKKALSWKALPKKPCKQLLSTLTRIWQDRQCFEAGKEDGALDSGVSRHTGLLFEMQIQEAFLWFMVAVLRGYRAFLQPIMQGSSEKATDASTLFDLQGFLRSRDRSYQKFYNQLTKTQMFIRFIEECSFAGDKNASLAFFDECVEKVDSEYVEEPQLLEHDVLLSEHTVLVMPPEPPGVPSTGLVQEPIASYSYDGFPVLRPELFKCPVETQPEPDVGGHPAHGVASGSPVLVARRTQQEIRSAQKTAKTCSNVPRLWANCLLRHCYSLWFMCLPAFAHASHSKMQALETAYSVLLRMQSCNLPLLDEVCYRVLMQLCGQYGHPVLAVKVLFEIKKAGIHPNAITYSYYNKAVLESKWPTGGRSGYFLWMKLRNVVRAVACFRQGISALRPLTGTRASEADGTINDNAHEESSSDTSAEASLCGSQLLDIISDDDKKVEAIRPQDDTQEAADEDEVFHDCNLESQRNDQEKHKGIENGVTSKQYSGNELDHVEREMNIGQACTKKKILQGEDSSSFYSGTPSVSSPSETKEDVDESISRNYVRQDEQGLVGVGGRILSAPRPVLRTSVSVGCDPLSMLVAEDDRPLERGWPRATLPRTARRFEHAGKIVPWGASSESEGSTPTTNRQNFARMPSTRRNLFRRLSSPATPFASVARSLTFHALSIHGETNRNSVHSSPGSRPPKTPPLWTSKQFDSLKQVASGVANKWYNRLSVSTAISTEERKMTENEEPEPGVEDDGGTIRDLGPRSIIPQILTNGLGQSSSSLASSSSTDGSKTISSTGSLPSNRNAQSASLERPGHSSPSRTSSSSIIPGQVLEVQMSSCSLCQTCKCLAYDEQIMAGWSADDSNLNTSCPCCGVSFVPEITAQISKIQGPESSFWDHHRDYADQARGHLVVPLSSALTRSASTNSPLGGSTSQEACLPKHVAQLHAIPTRSLPNLFMKSQNNTQGVGDGARVKTSEHHCRGTNIELLEATPITVPYLSPLVLHKQLERLVDHEGDGAVASETLLALHPILFWNLLWYFKRLDLPSHLPALLLSVLPRPSQSLESRSLSSQDSKRVLVRTMWDNPQFEQEPGPSLYLLWRTLDAQSSEESELHVEKGAAVQSKSIVSLEGAFDNGLLDALVKRVMINDLHTPSSQLLNVWSQKGSGCPRHR</sequence>
<feature type="region of interest" description="Disordered" evidence="4">
    <location>
        <begin position="1219"/>
        <end position="1245"/>
    </location>
</feature>
<dbReference type="GO" id="GO:0005085">
    <property type="term" value="F:guanyl-nucleotide exchange factor activity"/>
    <property type="evidence" value="ECO:0007669"/>
    <property type="project" value="UniProtKB-KW"/>
</dbReference>
<feature type="compositionally biased region" description="Low complexity" evidence="4">
    <location>
        <begin position="1300"/>
        <end position="1309"/>
    </location>
</feature>
<evidence type="ECO:0000313" key="8">
    <source>
        <dbReference type="Proteomes" id="UP000694388"/>
    </source>
</evidence>
<keyword evidence="1" id="KW-0597">Phosphoprotein</keyword>
<dbReference type="InterPro" id="IPR011990">
    <property type="entry name" value="TPR-like_helical_dom_sf"/>
</dbReference>
<dbReference type="InterPro" id="IPR005113">
    <property type="entry name" value="uDENN_dom"/>
</dbReference>
<dbReference type="InterPro" id="IPR043153">
    <property type="entry name" value="DENN_C"/>
</dbReference>
<dbReference type="InterPro" id="IPR002885">
    <property type="entry name" value="PPR_rpt"/>
</dbReference>
<dbReference type="Pfam" id="PF03456">
    <property type="entry name" value="uDENN"/>
    <property type="match status" value="1"/>
</dbReference>
<dbReference type="GO" id="GO:0005829">
    <property type="term" value="C:cytosol"/>
    <property type="evidence" value="ECO:0007669"/>
    <property type="project" value="UniProtKB-ARBA"/>
</dbReference>
<dbReference type="PROSITE" id="PS50211">
    <property type="entry name" value="DENN"/>
    <property type="match status" value="1"/>
</dbReference>
<evidence type="ECO:0000256" key="1">
    <source>
        <dbReference type="ARBA" id="ARBA00022553"/>
    </source>
</evidence>
<proteinExistence type="predicted"/>
<feature type="compositionally biased region" description="Polar residues" evidence="4">
    <location>
        <begin position="1169"/>
        <end position="1178"/>
    </location>
</feature>
<feature type="region of interest" description="Disordered" evidence="4">
    <location>
        <begin position="1012"/>
        <end position="1034"/>
    </location>
</feature>
<feature type="region of interest" description="Disordered" evidence="4">
    <location>
        <begin position="1168"/>
        <end position="1188"/>
    </location>
</feature>
<dbReference type="PANTHER" id="PTHR12296">
    <property type="entry name" value="DENN DOMAIN-CONTAINING PROTEIN 4"/>
    <property type="match status" value="1"/>
</dbReference>
<evidence type="ECO:0000256" key="4">
    <source>
        <dbReference type="SAM" id="MobiDB-lite"/>
    </source>
</evidence>
<dbReference type="Ensembl" id="ENSEBUT00000028008.1">
    <property type="protein sequence ID" value="ENSEBUP00000027432.1"/>
    <property type="gene ID" value="ENSEBUG00000016802.1"/>
</dbReference>
<dbReference type="InterPro" id="IPR005112">
    <property type="entry name" value="dDENN_dom"/>
</dbReference>
<dbReference type="SMART" id="SM00799">
    <property type="entry name" value="DENN"/>
    <property type="match status" value="1"/>
</dbReference>
<dbReference type="GeneTree" id="ENSGT00940000155836"/>
<feature type="region of interest" description="Disordered" evidence="4">
    <location>
        <begin position="1259"/>
        <end position="1309"/>
    </location>
</feature>
<dbReference type="InterPro" id="IPR051696">
    <property type="entry name" value="DENN_Domain_GEFs"/>
</dbReference>
<feature type="compositionally biased region" description="Polar residues" evidence="4">
    <location>
        <begin position="1012"/>
        <end position="1027"/>
    </location>
</feature>
<dbReference type="PANTHER" id="PTHR12296:SF30">
    <property type="entry name" value="DENN DOMAIN-CONTAINING PROTEIN CRAG"/>
    <property type="match status" value="1"/>
</dbReference>
<dbReference type="SMART" id="SM00801">
    <property type="entry name" value="dDENN"/>
    <property type="match status" value="1"/>
</dbReference>
<feature type="region of interest" description="Disordered" evidence="4">
    <location>
        <begin position="897"/>
        <end position="918"/>
    </location>
</feature>
<dbReference type="Pfam" id="PF03455">
    <property type="entry name" value="dDENN"/>
    <property type="match status" value="1"/>
</dbReference>
<feature type="compositionally biased region" description="Acidic residues" evidence="4">
    <location>
        <begin position="1227"/>
        <end position="1238"/>
    </location>
</feature>
<dbReference type="FunFam" id="2.100.10.50:FF:000001">
    <property type="entry name" value="DENN domain containing 4C"/>
    <property type="match status" value="1"/>
</dbReference>
<feature type="repeat" description="PPR" evidence="3">
    <location>
        <begin position="807"/>
        <end position="841"/>
    </location>
</feature>
<dbReference type="FunFam" id="1.25.40.10:FF:000042">
    <property type="entry name" value="C-myc promoter-binding protein isoform X1"/>
    <property type="match status" value="1"/>
</dbReference>
<evidence type="ECO:0000259" key="5">
    <source>
        <dbReference type="PROSITE" id="PS50211"/>
    </source>
</evidence>
<evidence type="ECO:0000256" key="2">
    <source>
        <dbReference type="ARBA" id="ARBA00022658"/>
    </source>
</evidence>
<keyword evidence="2" id="KW-0344">Guanine-nucleotide releasing factor</keyword>
<evidence type="ECO:0000313" key="7">
    <source>
        <dbReference type="Ensembl" id="ENSEBUP00000027421.1"/>
    </source>
</evidence>
<dbReference type="Pfam" id="PF02141">
    <property type="entry name" value="DENN"/>
    <property type="match status" value="1"/>
</dbReference>
<feature type="compositionally biased region" description="Low complexity" evidence="4">
    <location>
        <begin position="1259"/>
        <end position="1282"/>
    </location>
</feature>
<name>A0A8C4RAU8_EPTBU</name>
<keyword evidence="8" id="KW-1185">Reference proteome</keyword>
<feature type="domain" description="UDENN" evidence="5">
    <location>
        <begin position="193"/>
        <end position="636"/>
    </location>
</feature>
<organism evidence="7 8">
    <name type="scientific">Eptatretus burgeri</name>
    <name type="common">Inshore hagfish</name>
    <dbReference type="NCBI Taxonomy" id="7764"/>
    <lineage>
        <taxon>Eukaryota</taxon>
        <taxon>Metazoa</taxon>
        <taxon>Chordata</taxon>
        <taxon>Craniata</taxon>
        <taxon>Vertebrata</taxon>
        <taxon>Cyclostomata</taxon>
        <taxon>Myxini</taxon>
        <taxon>Myxiniformes</taxon>
        <taxon>Myxinidae</taxon>
        <taxon>Eptatretinae</taxon>
        <taxon>Eptatretus</taxon>
    </lineage>
</organism>
<dbReference type="Gene3D" id="2.100.10.50">
    <property type="match status" value="1"/>
</dbReference>
<accession>A0A8C4RAU8</accession>
<feature type="compositionally biased region" description="Polar residues" evidence="4">
    <location>
        <begin position="1283"/>
        <end position="1293"/>
    </location>
</feature>
<dbReference type="Gene3D" id="1.25.40.10">
    <property type="entry name" value="Tetratricopeptide repeat domain"/>
    <property type="match status" value="1"/>
</dbReference>
<protein>
    <submittedName>
        <fullName evidence="7">DENN/MADD domain containing 4A</fullName>
    </submittedName>
</protein>